<sequence length="109" mass="12030">MRYVSSVFAPAYPDALYDLQIIQNRFCKSAADAPCPCESDTSVCPGTLIAHNEFSPPSRPAHGRTTKKNCIRCSRIPTATYEARAAINKSERCPSFCPHTAGIRTPRRL</sequence>
<evidence type="ECO:0000313" key="2">
    <source>
        <dbReference type="Proteomes" id="UP000299102"/>
    </source>
</evidence>
<protein>
    <submittedName>
        <fullName evidence="1">Uncharacterized protein</fullName>
    </submittedName>
</protein>
<organism evidence="1 2">
    <name type="scientific">Eumeta variegata</name>
    <name type="common">Bagworm moth</name>
    <name type="synonym">Eumeta japonica</name>
    <dbReference type="NCBI Taxonomy" id="151549"/>
    <lineage>
        <taxon>Eukaryota</taxon>
        <taxon>Metazoa</taxon>
        <taxon>Ecdysozoa</taxon>
        <taxon>Arthropoda</taxon>
        <taxon>Hexapoda</taxon>
        <taxon>Insecta</taxon>
        <taxon>Pterygota</taxon>
        <taxon>Neoptera</taxon>
        <taxon>Endopterygota</taxon>
        <taxon>Lepidoptera</taxon>
        <taxon>Glossata</taxon>
        <taxon>Ditrysia</taxon>
        <taxon>Tineoidea</taxon>
        <taxon>Psychidae</taxon>
        <taxon>Oiketicinae</taxon>
        <taxon>Eumeta</taxon>
    </lineage>
</organism>
<proteinExistence type="predicted"/>
<name>A0A4C1YRE8_EUMVA</name>
<dbReference type="EMBL" id="BGZK01001397">
    <property type="protein sequence ID" value="GBP79041.1"/>
    <property type="molecule type" value="Genomic_DNA"/>
</dbReference>
<comment type="caution">
    <text evidence="1">The sequence shown here is derived from an EMBL/GenBank/DDBJ whole genome shotgun (WGS) entry which is preliminary data.</text>
</comment>
<accession>A0A4C1YRE8</accession>
<dbReference type="AlphaFoldDB" id="A0A4C1YRE8"/>
<dbReference type="Proteomes" id="UP000299102">
    <property type="component" value="Unassembled WGS sequence"/>
</dbReference>
<evidence type="ECO:0000313" key="1">
    <source>
        <dbReference type="EMBL" id="GBP79041.1"/>
    </source>
</evidence>
<gene>
    <name evidence="1" type="ORF">EVAR_56656_1</name>
</gene>
<keyword evidence="2" id="KW-1185">Reference proteome</keyword>
<reference evidence="1 2" key="1">
    <citation type="journal article" date="2019" name="Commun. Biol.">
        <title>The bagworm genome reveals a unique fibroin gene that provides high tensile strength.</title>
        <authorList>
            <person name="Kono N."/>
            <person name="Nakamura H."/>
            <person name="Ohtoshi R."/>
            <person name="Tomita M."/>
            <person name="Numata K."/>
            <person name="Arakawa K."/>
        </authorList>
    </citation>
    <scope>NUCLEOTIDE SEQUENCE [LARGE SCALE GENOMIC DNA]</scope>
</reference>